<dbReference type="AlphaFoldDB" id="A0A7J5BDB6"/>
<accession>A0A7J5BDB6</accession>
<dbReference type="Proteomes" id="UP000433493">
    <property type="component" value="Unassembled WGS sequence"/>
</dbReference>
<keyword evidence="1" id="KW-0472">Membrane</keyword>
<gene>
    <name evidence="2" type="ORF">F8O05_06795</name>
</gene>
<name>A0A7J5BDB6_9MICO</name>
<sequence>MSTDNSVPSSVPIMHTVLRWSIILTVAVALVGGLVGWFVAGWSGVWSAVIAAAVVLLFTAVTAISIIFAAKMPSTYFMAVILGAWLLKLIAFIGVLAIVRAFDFTHDWMLWGTMLAALVGALAIDVVVVLRSRQPYVSDIELPGPETK</sequence>
<keyword evidence="1" id="KW-1133">Transmembrane helix</keyword>
<evidence type="ECO:0000256" key="1">
    <source>
        <dbReference type="SAM" id="Phobius"/>
    </source>
</evidence>
<comment type="caution">
    <text evidence="2">The sequence shown here is derived from an EMBL/GenBank/DDBJ whole genome shotgun (WGS) entry which is preliminary data.</text>
</comment>
<protein>
    <submittedName>
        <fullName evidence="2">Uncharacterized protein</fullName>
    </submittedName>
</protein>
<evidence type="ECO:0000313" key="2">
    <source>
        <dbReference type="EMBL" id="KAB1643579.1"/>
    </source>
</evidence>
<feature type="transmembrane region" description="Helical" evidence="1">
    <location>
        <begin position="108"/>
        <end position="130"/>
    </location>
</feature>
<feature type="transmembrane region" description="Helical" evidence="1">
    <location>
        <begin position="20"/>
        <end position="39"/>
    </location>
</feature>
<evidence type="ECO:0000313" key="3">
    <source>
        <dbReference type="Proteomes" id="UP000433493"/>
    </source>
</evidence>
<feature type="transmembrane region" description="Helical" evidence="1">
    <location>
        <begin position="76"/>
        <end position="102"/>
    </location>
</feature>
<feature type="transmembrane region" description="Helical" evidence="1">
    <location>
        <begin position="45"/>
        <end position="69"/>
    </location>
</feature>
<dbReference type="RefSeq" id="WP_158051994.1">
    <property type="nucleotide sequence ID" value="NZ_WBKB01000003.1"/>
</dbReference>
<reference evidence="2 3" key="1">
    <citation type="submission" date="2019-09" db="EMBL/GenBank/DDBJ databases">
        <title>Phylogeny of genus Pseudoclavibacter and closely related genus.</title>
        <authorList>
            <person name="Li Y."/>
        </authorList>
    </citation>
    <scope>NUCLEOTIDE SEQUENCE [LARGE SCALE GENOMIC DNA]</scope>
    <source>
        <strain evidence="2 3">KCTC 13959</strain>
    </source>
</reference>
<proteinExistence type="predicted"/>
<dbReference type="OrthoDB" id="5117309at2"/>
<keyword evidence="1" id="KW-0812">Transmembrane</keyword>
<dbReference type="EMBL" id="WBKB01000003">
    <property type="protein sequence ID" value="KAB1643579.1"/>
    <property type="molecule type" value="Genomic_DNA"/>
</dbReference>
<keyword evidence="3" id="KW-1185">Reference proteome</keyword>
<organism evidence="2 3">
    <name type="scientific">Gulosibacter chungangensis</name>
    <dbReference type="NCBI Taxonomy" id="979746"/>
    <lineage>
        <taxon>Bacteria</taxon>
        <taxon>Bacillati</taxon>
        <taxon>Actinomycetota</taxon>
        <taxon>Actinomycetes</taxon>
        <taxon>Micrococcales</taxon>
        <taxon>Microbacteriaceae</taxon>
        <taxon>Gulosibacter</taxon>
    </lineage>
</organism>